<dbReference type="Proteomes" id="UP000184240">
    <property type="component" value="Unassembled WGS sequence"/>
</dbReference>
<evidence type="ECO:0000313" key="2">
    <source>
        <dbReference type="EMBL" id="RXG30250.1"/>
    </source>
</evidence>
<dbReference type="RefSeq" id="WP_072982221.1">
    <property type="nucleotide sequence ID" value="NZ_FQXT01000003.1"/>
</dbReference>
<accession>A0A1M5XTC7</accession>
<keyword evidence="5" id="KW-1185">Reference proteome</keyword>
<evidence type="ECO:0000313" key="4">
    <source>
        <dbReference type="Proteomes" id="UP000184240"/>
    </source>
</evidence>
<gene>
    <name evidence="2" type="ORF">DSM01_1000</name>
    <name evidence="3" type="ORF">SAMN04487999_1705</name>
</gene>
<reference evidence="3" key="1">
    <citation type="submission" date="2016-11" db="EMBL/GenBank/DDBJ databases">
        <authorList>
            <person name="Jaros S."/>
            <person name="Januszkiewicz K."/>
            <person name="Wedrychowicz H."/>
        </authorList>
    </citation>
    <scope>NUCLEOTIDE SEQUENCE [LARGE SCALE GENOMIC DNA]</scope>
    <source>
        <strain evidence="3">DSM 19859</strain>
    </source>
</reference>
<dbReference type="OrthoDB" id="1439983at2"/>
<name>A0A1M5XTC7_9FLAO</name>
<reference evidence="4" key="2">
    <citation type="submission" date="2016-11" db="EMBL/GenBank/DDBJ databases">
        <authorList>
            <person name="Varghese N."/>
            <person name="Submissions S."/>
        </authorList>
    </citation>
    <scope>NUCLEOTIDE SEQUENCE [LARGE SCALE GENOMIC DNA]</scope>
    <source>
        <strain evidence="4">DSM 19859</strain>
    </source>
</reference>
<dbReference type="Pfam" id="PF12867">
    <property type="entry name" value="DinB_2"/>
    <property type="match status" value="1"/>
</dbReference>
<organism evidence="3 4">
    <name type="scientific">Leeuwenhoekiella palythoae</name>
    <dbReference type="NCBI Taxonomy" id="573501"/>
    <lineage>
        <taxon>Bacteria</taxon>
        <taxon>Pseudomonadati</taxon>
        <taxon>Bacteroidota</taxon>
        <taxon>Flavobacteriia</taxon>
        <taxon>Flavobacteriales</taxon>
        <taxon>Flavobacteriaceae</taxon>
        <taxon>Leeuwenhoekiella</taxon>
    </lineage>
</organism>
<dbReference type="InterPro" id="IPR024775">
    <property type="entry name" value="DinB-like"/>
</dbReference>
<feature type="domain" description="DinB-like" evidence="1">
    <location>
        <begin position="32"/>
        <end position="161"/>
    </location>
</feature>
<protein>
    <submittedName>
        <fullName evidence="2">DinB family protein</fullName>
    </submittedName>
    <submittedName>
        <fullName evidence="3">DinB superfamily protein</fullName>
    </submittedName>
</protein>
<dbReference type="InterPro" id="IPR034660">
    <property type="entry name" value="DinB/YfiT-like"/>
</dbReference>
<evidence type="ECO:0000259" key="1">
    <source>
        <dbReference type="Pfam" id="PF12867"/>
    </source>
</evidence>
<dbReference type="EMBL" id="QOVN01000002">
    <property type="protein sequence ID" value="RXG30250.1"/>
    <property type="molecule type" value="Genomic_DNA"/>
</dbReference>
<evidence type="ECO:0000313" key="3">
    <source>
        <dbReference type="EMBL" id="SHI03057.1"/>
    </source>
</evidence>
<dbReference type="Proteomes" id="UP000290037">
    <property type="component" value="Unassembled WGS sequence"/>
</dbReference>
<dbReference type="SUPFAM" id="SSF109854">
    <property type="entry name" value="DinB/YfiT-like putative metalloenzymes"/>
    <property type="match status" value="1"/>
</dbReference>
<dbReference type="AlphaFoldDB" id="A0A1M5XTC7"/>
<dbReference type="STRING" id="573501.SAMN04487999_1705"/>
<reference evidence="2 5" key="3">
    <citation type="submission" date="2018-07" db="EMBL/GenBank/DDBJ databases">
        <title>Leeuwenhoekiella genomics.</title>
        <authorList>
            <person name="Tahon G."/>
            <person name="Willems A."/>
        </authorList>
    </citation>
    <scope>NUCLEOTIDE SEQUENCE [LARGE SCALE GENOMIC DNA]</scope>
    <source>
        <strain evidence="2 5">LMG 24856</strain>
    </source>
</reference>
<dbReference type="EMBL" id="FQXT01000003">
    <property type="protein sequence ID" value="SHI03057.1"/>
    <property type="molecule type" value="Genomic_DNA"/>
</dbReference>
<proteinExistence type="predicted"/>
<evidence type="ECO:0000313" key="5">
    <source>
        <dbReference type="Proteomes" id="UP000290037"/>
    </source>
</evidence>
<sequence length="171" mass="19439">MAEKLQQPEVWLRGPLEDLPVLLQPAAFALMQTNEELPFWLKNFPKEKLWVKPAGRASVGFHLKHLSGVLDRMLTYAKEEPLSSEQFAYLKAEEAIETNLSVEQLINVFTAKVEEALTYFKTLEEHQLTESRSVGRKKLPSTLIGLLFHAAEHSQRHLGQLIATASFVKML</sequence>
<dbReference type="Gene3D" id="1.20.120.450">
    <property type="entry name" value="dinb family like domain"/>
    <property type="match status" value="1"/>
</dbReference>